<evidence type="ECO:0000259" key="15">
    <source>
        <dbReference type="Pfam" id="PF08544"/>
    </source>
</evidence>
<dbReference type="InterPro" id="IPR013750">
    <property type="entry name" value="GHMP_kinase_C_dom"/>
</dbReference>
<evidence type="ECO:0000256" key="4">
    <source>
        <dbReference type="ARBA" id="ARBA00017858"/>
    </source>
</evidence>
<dbReference type="HAMAP" id="MF_00384">
    <property type="entry name" value="Homoser_kinase"/>
    <property type="match status" value="1"/>
</dbReference>
<dbReference type="PANTHER" id="PTHR20861">
    <property type="entry name" value="HOMOSERINE/4-DIPHOSPHOCYTIDYL-2-C-METHYL-D-ERYTHRITOL KINASE"/>
    <property type="match status" value="1"/>
</dbReference>
<keyword evidence="10 13" id="KW-0067">ATP-binding</keyword>
<evidence type="ECO:0000256" key="2">
    <source>
        <dbReference type="ARBA" id="ARBA00007370"/>
    </source>
</evidence>
<dbReference type="InterPro" id="IPR036554">
    <property type="entry name" value="GHMP_kinase_C_sf"/>
</dbReference>
<evidence type="ECO:0000256" key="6">
    <source>
        <dbReference type="ARBA" id="ARBA00022679"/>
    </source>
</evidence>
<evidence type="ECO:0000256" key="8">
    <source>
        <dbReference type="ARBA" id="ARBA00022741"/>
    </source>
</evidence>
<keyword evidence="6 13" id="KW-0808">Transferase</keyword>
<dbReference type="InterPro" id="IPR020568">
    <property type="entry name" value="Ribosomal_Su5_D2-typ_SF"/>
</dbReference>
<dbReference type="Pfam" id="PF08544">
    <property type="entry name" value="GHMP_kinases_C"/>
    <property type="match status" value="1"/>
</dbReference>
<dbReference type="PRINTS" id="PR00958">
    <property type="entry name" value="HOMSERKINASE"/>
</dbReference>
<comment type="pathway">
    <text evidence="1 13">Amino-acid biosynthesis; L-threonine biosynthesis; L-threonine from L-aspartate: step 4/5.</text>
</comment>
<comment type="caution">
    <text evidence="16">The sequence shown here is derived from an EMBL/GenBank/DDBJ whole genome shotgun (WGS) entry which is preliminary data.</text>
</comment>
<evidence type="ECO:0000256" key="13">
    <source>
        <dbReference type="HAMAP-Rule" id="MF_00384"/>
    </source>
</evidence>
<dbReference type="Gene3D" id="3.30.70.890">
    <property type="entry name" value="GHMP kinase, C-terminal domain"/>
    <property type="match status" value="1"/>
</dbReference>
<dbReference type="Pfam" id="PF00288">
    <property type="entry name" value="GHMP_kinases_N"/>
    <property type="match status" value="1"/>
</dbReference>
<accession>A0ABR8REG2</accession>
<name>A0ABR8REG2_9BACI</name>
<comment type="function">
    <text evidence="12 13">Catalyzes the ATP-dependent phosphorylation of L-homoserine to L-homoserine phosphate.</text>
</comment>
<organism evidence="16 17">
    <name type="scientific">Psychrobacillus faecigallinarum</name>
    <dbReference type="NCBI Taxonomy" id="2762235"/>
    <lineage>
        <taxon>Bacteria</taxon>
        <taxon>Bacillati</taxon>
        <taxon>Bacillota</taxon>
        <taxon>Bacilli</taxon>
        <taxon>Bacillales</taxon>
        <taxon>Bacillaceae</taxon>
        <taxon>Psychrobacillus</taxon>
    </lineage>
</organism>
<feature type="binding site" evidence="13">
    <location>
        <begin position="86"/>
        <end position="96"/>
    </location>
    <ligand>
        <name>ATP</name>
        <dbReference type="ChEBI" id="CHEBI:30616"/>
    </ligand>
</feature>
<dbReference type="EMBL" id="JACSQO010000013">
    <property type="protein sequence ID" value="MBD7946085.1"/>
    <property type="molecule type" value="Genomic_DNA"/>
</dbReference>
<evidence type="ECO:0000256" key="12">
    <source>
        <dbReference type="ARBA" id="ARBA00049954"/>
    </source>
</evidence>
<evidence type="ECO:0000256" key="5">
    <source>
        <dbReference type="ARBA" id="ARBA00022605"/>
    </source>
</evidence>
<keyword evidence="17" id="KW-1185">Reference proteome</keyword>
<evidence type="ECO:0000256" key="7">
    <source>
        <dbReference type="ARBA" id="ARBA00022697"/>
    </source>
</evidence>
<evidence type="ECO:0000256" key="3">
    <source>
        <dbReference type="ARBA" id="ARBA00012078"/>
    </source>
</evidence>
<dbReference type="RefSeq" id="WP_191697879.1">
    <property type="nucleotide sequence ID" value="NZ_JACSQO010000013.1"/>
</dbReference>
<evidence type="ECO:0000256" key="11">
    <source>
        <dbReference type="ARBA" id="ARBA00049375"/>
    </source>
</evidence>
<dbReference type="SUPFAM" id="SSF54211">
    <property type="entry name" value="Ribosomal protein S5 domain 2-like"/>
    <property type="match status" value="1"/>
</dbReference>
<gene>
    <name evidence="13" type="primary">thrB</name>
    <name evidence="16" type="ORF">H9650_18425</name>
</gene>
<dbReference type="EC" id="2.7.1.39" evidence="3 13"/>
<keyword evidence="7 13" id="KW-0791">Threonine biosynthesis</keyword>
<dbReference type="InterPro" id="IPR014721">
    <property type="entry name" value="Ribsml_uS5_D2-typ_fold_subgr"/>
</dbReference>
<comment type="subcellular location">
    <subcellularLocation>
        <location evidence="13">Cytoplasm</location>
    </subcellularLocation>
</comment>
<evidence type="ECO:0000259" key="14">
    <source>
        <dbReference type="Pfam" id="PF00288"/>
    </source>
</evidence>
<dbReference type="PIRSF" id="PIRSF000676">
    <property type="entry name" value="Homoser_kin"/>
    <property type="match status" value="1"/>
</dbReference>
<comment type="catalytic activity">
    <reaction evidence="11 13">
        <text>L-homoserine + ATP = O-phospho-L-homoserine + ADP + H(+)</text>
        <dbReference type="Rhea" id="RHEA:13985"/>
        <dbReference type="ChEBI" id="CHEBI:15378"/>
        <dbReference type="ChEBI" id="CHEBI:30616"/>
        <dbReference type="ChEBI" id="CHEBI:57476"/>
        <dbReference type="ChEBI" id="CHEBI:57590"/>
        <dbReference type="ChEBI" id="CHEBI:456216"/>
        <dbReference type="EC" id="2.7.1.39"/>
    </reaction>
</comment>
<evidence type="ECO:0000256" key="1">
    <source>
        <dbReference type="ARBA" id="ARBA00005015"/>
    </source>
</evidence>
<keyword evidence="9 13" id="KW-0418">Kinase</keyword>
<dbReference type="Gene3D" id="3.30.230.10">
    <property type="match status" value="1"/>
</dbReference>
<keyword evidence="13" id="KW-0963">Cytoplasm</keyword>
<protein>
    <recommendedName>
        <fullName evidence="4 13">Homoserine kinase</fullName>
        <shortName evidence="13">HK</shortName>
        <shortName evidence="13">HSK</shortName>
        <ecNumber evidence="3 13">2.7.1.39</ecNumber>
    </recommendedName>
</protein>
<dbReference type="InterPro" id="IPR006203">
    <property type="entry name" value="GHMP_knse_ATP-bd_CS"/>
</dbReference>
<keyword evidence="8 13" id="KW-0547">Nucleotide-binding</keyword>
<keyword evidence="5 13" id="KW-0028">Amino-acid biosynthesis</keyword>
<dbReference type="GO" id="GO:0004413">
    <property type="term" value="F:homoserine kinase activity"/>
    <property type="evidence" value="ECO:0007669"/>
    <property type="project" value="UniProtKB-EC"/>
</dbReference>
<sequence length="325" mass="34892">MTWSISIPSSTANLGPGFDSIGIALDKYLELEVELASQLSIENLTENLPFVPNPADHLIVQSAVKTAAMHGLELPACTLKLKSEIPLARGMGSSASAIVAGIELANQLLELKLTAHDKLKIATMMEGHPDNAAASIFGGFTISSSTDNGEIHVFHSYHIEASFVLSIPQFELKTEKARNVLPDHYTRSIAAQASASANLLVAAFLSQSFEQAGIYMEEDLFHEPYRLGLIPQSKELKIAAKKAGAFGTCISGAGPTLLSLVQKGKEQEFISQMKDKFPSFDLVPVSINKTGIIATKNRINPSSSYAYSDTQIGKSEISDSQLSPI</sequence>
<evidence type="ECO:0000256" key="10">
    <source>
        <dbReference type="ARBA" id="ARBA00022840"/>
    </source>
</evidence>
<dbReference type="Proteomes" id="UP000640786">
    <property type="component" value="Unassembled WGS sequence"/>
</dbReference>
<dbReference type="InterPro" id="IPR000870">
    <property type="entry name" value="Homoserine_kinase"/>
</dbReference>
<proteinExistence type="inferred from homology"/>
<evidence type="ECO:0000313" key="17">
    <source>
        <dbReference type="Proteomes" id="UP000640786"/>
    </source>
</evidence>
<evidence type="ECO:0000313" key="16">
    <source>
        <dbReference type="EMBL" id="MBD7946085.1"/>
    </source>
</evidence>
<dbReference type="PROSITE" id="PS00627">
    <property type="entry name" value="GHMP_KINASES_ATP"/>
    <property type="match status" value="1"/>
</dbReference>
<reference evidence="16 17" key="1">
    <citation type="submission" date="2020-08" db="EMBL/GenBank/DDBJ databases">
        <title>A Genomic Blueprint of the Chicken Gut Microbiome.</title>
        <authorList>
            <person name="Gilroy R."/>
            <person name="Ravi A."/>
            <person name="Getino M."/>
            <person name="Pursley I."/>
            <person name="Horton D.L."/>
            <person name="Alikhan N.-F."/>
            <person name="Baker D."/>
            <person name="Gharbi K."/>
            <person name="Hall N."/>
            <person name="Watson M."/>
            <person name="Adriaenssens E.M."/>
            <person name="Foster-Nyarko E."/>
            <person name="Jarju S."/>
            <person name="Secka A."/>
            <person name="Antonio M."/>
            <person name="Oren A."/>
            <person name="Chaudhuri R."/>
            <person name="La Ragione R.M."/>
            <person name="Hildebrand F."/>
            <person name="Pallen M.J."/>
        </authorList>
    </citation>
    <scope>NUCLEOTIDE SEQUENCE [LARGE SCALE GENOMIC DNA]</scope>
    <source>
        <strain evidence="16 17">Sa2BUA9</strain>
    </source>
</reference>
<dbReference type="NCBIfam" id="TIGR00191">
    <property type="entry name" value="thrB"/>
    <property type="match status" value="1"/>
</dbReference>
<dbReference type="PANTHER" id="PTHR20861:SF1">
    <property type="entry name" value="HOMOSERINE KINASE"/>
    <property type="match status" value="1"/>
</dbReference>
<evidence type="ECO:0000256" key="9">
    <source>
        <dbReference type="ARBA" id="ARBA00022777"/>
    </source>
</evidence>
<dbReference type="InterPro" id="IPR006204">
    <property type="entry name" value="GHMP_kinase_N_dom"/>
</dbReference>
<feature type="domain" description="GHMP kinase N-terminal" evidence="14">
    <location>
        <begin position="63"/>
        <end position="139"/>
    </location>
</feature>
<feature type="domain" description="GHMP kinase C-terminal" evidence="15">
    <location>
        <begin position="201"/>
        <end position="278"/>
    </location>
</feature>
<comment type="similarity">
    <text evidence="2 13">Belongs to the GHMP kinase family. Homoserine kinase subfamily.</text>
</comment>
<dbReference type="SUPFAM" id="SSF55060">
    <property type="entry name" value="GHMP Kinase, C-terminal domain"/>
    <property type="match status" value="1"/>
</dbReference>